<reference evidence="3 4" key="1">
    <citation type="submission" date="2020-08" db="EMBL/GenBank/DDBJ databases">
        <title>Genomic Encyclopedia of Type Strains, Phase IV (KMG-IV): sequencing the most valuable type-strain genomes for metagenomic binning, comparative biology and taxonomic classification.</title>
        <authorList>
            <person name="Goeker M."/>
        </authorList>
    </citation>
    <scope>NUCLEOTIDE SEQUENCE [LARGE SCALE GENOMIC DNA]</scope>
    <source>
        <strain evidence="3 4">DSM 15581</strain>
    </source>
</reference>
<keyword evidence="4" id="KW-1185">Reference proteome</keyword>
<dbReference type="Pfam" id="PF13392">
    <property type="entry name" value="HNH_3"/>
    <property type="match status" value="1"/>
</dbReference>
<sequence>MKGSWIPYTAEELAWIEARKTDPRHETHAAFCRHFGRNDVSLQNLNALCKRNGWLTGRTGQFNPGDVPVNKGKRMPYHPNSAATRFQKGSRTGRANALYKPIGTERITEDGYRERKMHDGLPMQSRWQLVQRIEWEAANGPIPDGYALKCLDGDKQNCAPSNWEAIPRGVLARLNGGRHRKTLPYDAAPDELKPLVMNVAKLKHQLHVARTSPHDPSIRDTPNGQ</sequence>
<evidence type="ECO:0000259" key="2">
    <source>
        <dbReference type="Pfam" id="PF13392"/>
    </source>
</evidence>
<evidence type="ECO:0000313" key="4">
    <source>
        <dbReference type="Proteomes" id="UP000528945"/>
    </source>
</evidence>
<accession>A0AAW3TU78</accession>
<organism evidence="3 4">
    <name type="scientific">Sphingomonas aquatilis</name>
    <dbReference type="NCBI Taxonomy" id="93063"/>
    <lineage>
        <taxon>Bacteria</taxon>
        <taxon>Pseudomonadati</taxon>
        <taxon>Pseudomonadota</taxon>
        <taxon>Alphaproteobacteria</taxon>
        <taxon>Sphingomonadales</taxon>
        <taxon>Sphingomonadaceae</taxon>
        <taxon>Sphingomonas</taxon>
    </lineage>
</organism>
<comment type="caution">
    <text evidence="3">The sequence shown here is derived from an EMBL/GenBank/DDBJ whole genome shotgun (WGS) entry which is preliminary data.</text>
</comment>
<gene>
    <name evidence="3" type="ORF">GGR47_002383</name>
</gene>
<evidence type="ECO:0000313" key="3">
    <source>
        <dbReference type="EMBL" id="MBB3876137.1"/>
    </source>
</evidence>
<feature type="region of interest" description="Disordered" evidence="1">
    <location>
        <begin position="206"/>
        <end position="225"/>
    </location>
</feature>
<name>A0AAW3TU78_9SPHN</name>
<feature type="domain" description="HNH nuclease" evidence="2">
    <location>
        <begin position="129"/>
        <end position="168"/>
    </location>
</feature>
<dbReference type="InterPro" id="IPR003615">
    <property type="entry name" value="HNH_nuc"/>
</dbReference>
<dbReference type="EMBL" id="JACIDB010000004">
    <property type="protein sequence ID" value="MBB3876137.1"/>
    <property type="molecule type" value="Genomic_DNA"/>
</dbReference>
<dbReference type="RefSeq" id="WP_147035291.1">
    <property type="nucleotide sequence ID" value="NZ_JACIDB010000004.1"/>
</dbReference>
<protein>
    <recommendedName>
        <fullName evidence="2">HNH nuclease domain-containing protein</fullName>
    </recommendedName>
</protein>
<dbReference type="Proteomes" id="UP000528945">
    <property type="component" value="Unassembled WGS sequence"/>
</dbReference>
<evidence type="ECO:0000256" key="1">
    <source>
        <dbReference type="SAM" id="MobiDB-lite"/>
    </source>
</evidence>
<dbReference type="AlphaFoldDB" id="A0AAW3TU78"/>
<proteinExistence type="predicted"/>